<sequence>MSARASAPATSSAQPGAPSATPSSALAGASSAAAVAAAARCERRCWRIRRFCRVDRLTRRAPDAGSPIAQDALRTNAMFGGDDVNAIVVDLGTHSVKAGWAGEDAPRHILPAWYGHVPEPDGGGLGGAGGDVEMGAAADDEGGGGGGGGGGGEGGGGGGGEGGGEGGGASCGPLTDGRVANRRQVINGRRFLYGDNALSRPFYGGAPAPGAIATAAATAGGNGGSGNASARAVQVARLSSAEHGTFLISDVDASEGLWWHLYASCLKVHPTHSPLLVCERLVPDIAAGQAAREGLAQLLFEKLRVPALYVAKAPVLTAFACGRPTALVLDVGARESTATAVHDGFALHKSLQVSPLGGDALTAALRARFAKRTPPVQLRPLYSLRASGLGALPGAPGLGASGPGAPGPGAPGPGASGLGAPAGADASFDEFSLLRLVADAKAAACAVSESALPPSGSPELPAAATTAAAAAARGGGGGGSGGGGGCGGGGGGGASSGALLSGVGSASYELPYGQGVVDMAAERLELAELLFKPSAKLGTAAATAAAAAASGGVGGADVAGVAGDGGNGGVDGAHPSLHRLLNGGPSRSAAVAGYELPPNSRGLTELVTAAIAASDPDIRRELYAGVVLAGGGSLFPGLAERLQSELAHAVPQMLSLKVKVLTGTTAAERMCASWIGASILGSLGSFQQLWVSRAEWEEEGASAMHKKCP</sequence>
<dbReference type="EMBL" id="JAGTXO010000094">
    <property type="protein sequence ID" value="KAG8456961.1"/>
    <property type="molecule type" value="Genomic_DNA"/>
</dbReference>
<comment type="caution">
    <text evidence="3">The sequence shown here is derived from an EMBL/GenBank/DDBJ whole genome shotgun (WGS) entry which is preliminary data.</text>
</comment>
<evidence type="ECO:0000256" key="1">
    <source>
        <dbReference type="RuleBase" id="RU000487"/>
    </source>
</evidence>
<proteinExistence type="inferred from homology"/>
<evidence type="ECO:0008006" key="5">
    <source>
        <dbReference type="Google" id="ProtNLM"/>
    </source>
</evidence>
<gene>
    <name evidence="3" type="ORF">KFE25_011319</name>
</gene>
<dbReference type="SMART" id="SM00268">
    <property type="entry name" value="ACTIN"/>
    <property type="match status" value="1"/>
</dbReference>
<feature type="region of interest" description="Disordered" evidence="2">
    <location>
        <begin position="1"/>
        <end position="25"/>
    </location>
</feature>
<feature type="region of interest" description="Disordered" evidence="2">
    <location>
        <begin position="395"/>
        <end position="418"/>
    </location>
</feature>
<dbReference type="InterPro" id="IPR004000">
    <property type="entry name" value="Actin"/>
</dbReference>
<dbReference type="Pfam" id="PF00022">
    <property type="entry name" value="Actin"/>
    <property type="match status" value="2"/>
</dbReference>
<comment type="similarity">
    <text evidence="1">Belongs to the actin family.</text>
</comment>
<keyword evidence="4" id="KW-1185">Reference proteome</keyword>
<reference evidence="3" key="1">
    <citation type="submission" date="2021-05" db="EMBL/GenBank/DDBJ databases">
        <title>The genome of the haptophyte Pavlova lutheri (Diacronema luteri, Pavlovales) - a model for lipid biosynthesis in eukaryotic algae.</title>
        <authorList>
            <person name="Hulatt C.J."/>
            <person name="Posewitz M.C."/>
        </authorList>
    </citation>
    <scope>NUCLEOTIDE SEQUENCE</scope>
    <source>
        <strain evidence="3">NIVA-4/92</strain>
    </source>
</reference>
<feature type="region of interest" description="Disordered" evidence="2">
    <location>
        <begin position="121"/>
        <end position="176"/>
    </location>
</feature>
<dbReference type="PANTHER" id="PTHR11937">
    <property type="entry name" value="ACTIN"/>
    <property type="match status" value="1"/>
</dbReference>
<dbReference type="Gene3D" id="3.90.640.10">
    <property type="entry name" value="Actin, Chain A, domain 4"/>
    <property type="match status" value="1"/>
</dbReference>
<dbReference type="AlphaFoldDB" id="A0A8J5X2W7"/>
<evidence type="ECO:0000313" key="3">
    <source>
        <dbReference type="EMBL" id="KAG8456961.1"/>
    </source>
</evidence>
<name>A0A8J5X2W7_DIALT</name>
<feature type="compositionally biased region" description="Gly residues" evidence="2">
    <location>
        <begin position="143"/>
        <end position="170"/>
    </location>
</feature>
<dbReference type="Gene3D" id="3.30.420.40">
    <property type="match status" value="5"/>
</dbReference>
<evidence type="ECO:0000256" key="2">
    <source>
        <dbReference type="SAM" id="MobiDB-lite"/>
    </source>
</evidence>
<dbReference type="Proteomes" id="UP000751190">
    <property type="component" value="Unassembled WGS sequence"/>
</dbReference>
<organism evidence="3 4">
    <name type="scientific">Diacronema lutheri</name>
    <name type="common">Unicellular marine alga</name>
    <name type="synonym">Monochrysis lutheri</name>
    <dbReference type="NCBI Taxonomy" id="2081491"/>
    <lineage>
        <taxon>Eukaryota</taxon>
        <taxon>Haptista</taxon>
        <taxon>Haptophyta</taxon>
        <taxon>Pavlovophyceae</taxon>
        <taxon>Pavlovales</taxon>
        <taxon>Pavlovaceae</taxon>
        <taxon>Diacronema</taxon>
    </lineage>
</organism>
<accession>A0A8J5X2W7</accession>
<feature type="compositionally biased region" description="Gly residues" evidence="2">
    <location>
        <begin position="121"/>
        <end position="132"/>
    </location>
</feature>
<dbReference type="InterPro" id="IPR043129">
    <property type="entry name" value="ATPase_NBD"/>
</dbReference>
<dbReference type="OrthoDB" id="5132116at2759"/>
<protein>
    <recommendedName>
        <fullName evidence="5">Actin-related protein 8</fullName>
    </recommendedName>
</protein>
<dbReference type="SUPFAM" id="SSF53067">
    <property type="entry name" value="Actin-like ATPase domain"/>
    <property type="match status" value="3"/>
</dbReference>
<evidence type="ECO:0000313" key="4">
    <source>
        <dbReference type="Proteomes" id="UP000751190"/>
    </source>
</evidence>